<keyword evidence="4" id="KW-0539">Nucleus</keyword>
<proteinExistence type="predicted"/>
<dbReference type="Proteomes" id="UP001470230">
    <property type="component" value="Unassembled WGS sequence"/>
</dbReference>
<evidence type="ECO:0000259" key="6">
    <source>
        <dbReference type="PROSITE" id="PS51294"/>
    </source>
</evidence>
<keyword evidence="2" id="KW-0238">DNA-binding</keyword>
<feature type="domain" description="HTH myb-type" evidence="6">
    <location>
        <begin position="111"/>
        <end position="166"/>
    </location>
</feature>
<evidence type="ECO:0000256" key="1">
    <source>
        <dbReference type="ARBA" id="ARBA00023015"/>
    </source>
</evidence>
<evidence type="ECO:0000259" key="5">
    <source>
        <dbReference type="PROSITE" id="PS50090"/>
    </source>
</evidence>
<reference evidence="7 8" key="1">
    <citation type="submission" date="2024-04" db="EMBL/GenBank/DDBJ databases">
        <title>Tritrichomonas musculus Genome.</title>
        <authorList>
            <person name="Alves-Ferreira E."/>
            <person name="Grigg M."/>
            <person name="Lorenzi H."/>
            <person name="Galac M."/>
        </authorList>
    </citation>
    <scope>NUCLEOTIDE SEQUENCE [LARGE SCALE GENOMIC DNA]</scope>
    <source>
        <strain evidence="7 8">EAF2021</strain>
    </source>
</reference>
<feature type="domain" description="HTH myb-type" evidence="6">
    <location>
        <begin position="168"/>
        <end position="189"/>
    </location>
</feature>
<evidence type="ECO:0000256" key="2">
    <source>
        <dbReference type="ARBA" id="ARBA00023125"/>
    </source>
</evidence>
<keyword evidence="3" id="KW-0804">Transcription</keyword>
<dbReference type="CDD" id="cd00167">
    <property type="entry name" value="SANT"/>
    <property type="match status" value="1"/>
</dbReference>
<dbReference type="PANTHER" id="PTHR46621">
    <property type="entry name" value="SNRNA-ACTIVATING PROTEIN COMPLEX SUBUNIT 4"/>
    <property type="match status" value="1"/>
</dbReference>
<dbReference type="SMART" id="SM00717">
    <property type="entry name" value="SANT"/>
    <property type="match status" value="2"/>
</dbReference>
<dbReference type="Gene3D" id="1.10.10.60">
    <property type="entry name" value="Homeodomain-like"/>
    <property type="match status" value="2"/>
</dbReference>
<dbReference type="EMBL" id="JAPFFF010000017">
    <property type="protein sequence ID" value="KAK8864058.1"/>
    <property type="molecule type" value="Genomic_DNA"/>
</dbReference>
<protein>
    <recommendedName>
        <fullName evidence="9">Myb-like DNA-binding domain containing protein</fullName>
    </recommendedName>
</protein>
<comment type="caution">
    <text evidence="7">The sequence shown here is derived from an EMBL/GenBank/DDBJ whole genome shotgun (WGS) entry which is preliminary data.</text>
</comment>
<evidence type="ECO:0008006" key="9">
    <source>
        <dbReference type="Google" id="ProtNLM"/>
    </source>
</evidence>
<dbReference type="InterPro" id="IPR017930">
    <property type="entry name" value="Myb_dom"/>
</dbReference>
<evidence type="ECO:0000256" key="4">
    <source>
        <dbReference type="ARBA" id="ARBA00023242"/>
    </source>
</evidence>
<dbReference type="PROSITE" id="PS50090">
    <property type="entry name" value="MYB_LIKE"/>
    <property type="match status" value="1"/>
</dbReference>
<name>A0ABR2ILK7_9EUKA</name>
<evidence type="ECO:0000313" key="7">
    <source>
        <dbReference type="EMBL" id="KAK8864058.1"/>
    </source>
</evidence>
<dbReference type="PROSITE" id="PS51294">
    <property type="entry name" value="HTH_MYB"/>
    <property type="match status" value="2"/>
</dbReference>
<dbReference type="Pfam" id="PF13921">
    <property type="entry name" value="Myb_DNA-bind_6"/>
    <property type="match status" value="1"/>
</dbReference>
<gene>
    <name evidence="7" type="ORF">M9Y10_011753</name>
</gene>
<dbReference type="SUPFAM" id="SSF46689">
    <property type="entry name" value="Homeodomain-like"/>
    <property type="match status" value="2"/>
</dbReference>
<accession>A0ABR2ILK7</accession>
<keyword evidence="1" id="KW-0805">Transcription regulation</keyword>
<dbReference type="InterPro" id="IPR001005">
    <property type="entry name" value="SANT/Myb"/>
</dbReference>
<dbReference type="InterPro" id="IPR009057">
    <property type="entry name" value="Homeodomain-like_sf"/>
</dbReference>
<feature type="domain" description="Myb-like" evidence="5">
    <location>
        <begin position="111"/>
        <end position="162"/>
    </location>
</feature>
<organism evidence="7 8">
    <name type="scientific">Tritrichomonas musculus</name>
    <dbReference type="NCBI Taxonomy" id="1915356"/>
    <lineage>
        <taxon>Eukaryota</taxon>
        <taxon>Metamonada</taxon>
        <taxon>Parabasalia</taxon>
        <taxon>Tritrichomonadida</taxon>
        <taxon>Tritrichomonadidae</taxon>
        <taxon>Tritrichomonas</taxon>
    </lineage>
</organism>
<evidence type="ECO:0000313" key="8">
    <source>
        <dbReference type="Proteomes" id="UP001470230"/>
    </source>
</evidence>
<dbReference type="InterPro" id="IPR051575">
    <property type="entry name" value="Myb-like_DNA-bd"/>
</dbReference>
<evidence type="ECO:0000256" key="3">
    <source>
        <dbReference type="ARBA" id="ARBA00023163"/>
    </source>
</evidence>
<keyword evidence="8" id="KW-1185">Reference proteome</keyword>
<dbReference type="PANTHER" id="PTHR46621:SF1">
    <property type="entry name" value="SNRNA-ACTIVATING PROTEIN COMPLEX SUBUNIT 4"/>
    <property type="match status" value="1"/>
</dbReference>
<sequence>MMLYYHIHEGIEIMSLKDFREDVDPLKQQVEPIPAPEEVQDSIQPIYDIKLNGDCLFDEDVDVFISTSSIQNGQPIKENNQNKKKQWYQIATYFHNKSPQQIMNRWNKVINPSLIKANWSKEEDELIIKWVKEDGERGWTKIAAKLKGRIGKQCRERWINCLNPNIIKTKWTEKEDSIIIEMHEKLGNK</sequence>